<accession>A0ACD5V2K0</accession>
<evidence type="ECO:0000313" key="2">
    <source>
        <dbReference type="Proteomes" id="UP001732700"/>
    </source>
</evidence>
<keyword evidence="2" id="KW-1185">Reference proteome</keyword>
<dbReference type="EnsemblPlants" id="AVESA.00010b.r2.2DG0358410.1">
    <property type="protein sequence ID" value="AVESA.00010b.r2.2DG0358410.1.CDS.1"/>
    <property type="gene ID" value="AVESA.00010b.r2.2DG0358410"/>
</dbReference>
<reference evidence="1" key="1">
    <citation type="submission" date="2021-05" db="EMBL/GenBank/DDBJ databases">
        <authorList>
            <person name="Scholz U."/>
            <person name="Mascher M."/>
            <person name="Fiebig A."/>
        </authorList>
    </citation>
    <scope>NUCLEOTIDE SEQUENCE [LARGE SCALE GENOMIC DNA]</scope>
</reference>
<name>A0ACD5V2K0_AVESA</name>
<proteinExistence type="predicted"/>
<dbReference type="Proteomes" id="UP001732700">
    <property type="component" value="Chromosome 2D"/>
</dbReference>
<reference evidence="1" key="2">
    <citation type="submission" date="2025-09" db="UniProtKB">
        <authorList>
            <consortium name="EnsemblPlants"/>
        </authorList>
    </citation>
    <scope>IDENTIFICATION</scope>
</reference>
<organism evidence="1 2">
    <name type="scientific">Avena sativa</name>
    <name type="common">Oat</name>
    <dbReference type="NCBI Taxonomy" id="4498"/>
    <lineage>
        <taxon>Eukaryota</taxon>
        <taxon>Viridiplantae</taxon>
        <taxon>Streptophyta</taxon>
        <taxon>Embryophyta</taxon>
        <taxon>Tracheophyta</taxon>
        <taxon>Spermatophyta</taxon>
        <taxon>Magnoliopsida</taxon>
        <taxon>Liliopsida</taxon>
        <taxon>Poales</taxon>
        <taxon>Poaceae</taxon>
        <taxon>BOP clade</taxon>
        <taxon>Pooideae</taxon>
        <taxon>Poodae</taxon>
        <taxon>Poeae</taxon>
        <taxon>Poeae Chloroplast Group 1 (Aveneae type)</taxon>
        <taxon>Aveninae</taxon>
        <taxon>Avena</taxon>
    </lineage>
</organism>
<evidence type="ECO:0000313" key="1">
    <source>
        <dbReference type="EnsemblPlants" id="AVESA.00010b.r2.2DG0358410.1.CDS.1"/>
    </source>
</evidence>
<protein>
    <submittedName>
        <fullName evidence="1">Uncharacterized protein</fullName>
    </submittedName>
</protein>
<sequence>MAQLPSKTKSDSESATKTSPEDVPPKKCLDDFISALPTREGWARPLIQYKKYWFNPVMLKHILLAEQAFVPRADDIILAAQPKSGTTWLKALVFAIANRARYSFSDHPLLTRHAQDVVPYIEIPGAGTGHSDIESSLPSPRILATHIPLSLLPPHTTTCGCRIVYLCRDPKDVLVSRLHFENSFTKASNISMDNAFSMFCEGFSPYGPLWDHCREYWEASLVRPNHIIFLKYEEIKADPVQVVRKLATFLGIPLTQEEESSGVAQEVARLCSFEMLTSLQVSKVGVTHHVGNEVYVRSSSFYRKGKVGDWANHMSQEMGEKLDAIVEEKLKGSGLVF</sequence>